<dbReference type="EMBL" id="CAMPGE010028611">
    <property type="protein sequence ID" value="CAI2386123.1"/>
    <property type="molecule type" value="Genomic_DNA"/>
</dbReference>
<dbReference type="PANTHER" id="PTHR48041:SF139">
    <property type="entry name" value="PROTEIN SCARLET"/>
    <property type="match status" value="1"/>
</dbReference>
<evidence type="ECO:0000256" key="6">
    <source>
        <dbReference type="ARBA" id="ARBA00022989"/>
    </source>
</evidence>
<feature type="transmembrane region" description="Helical" evidence="8">
    <location>
        <begin position="340"/>
        <end position="360"/>
    </location>
</feature>
<comment type="caution">
    <text evidence="10">The sequence shown here is derived from an EMBL/GenBank/DDBJ whole genome shotgun (WGS) entry which is preliminary data.</text>
</comment>
<dbReference type="GO" id="GO:0016020">
    <property type="term" value="C:membrane"/>
    <property type="evidence" value="ECO:0007669"/>
    <property type="project" value="UniProtKB-SubCell"/>
</dbReference>
<dbReference type="InterPro" id="IPR050352">
    <property type="entry name" value="ABCG_transporters"/>
</dbReference>
<keyword evidence="5" id="KW-0067">ATP-binding</keyword>
<dbReference type="PROSITE" id="PS50893">
    <property type="entry name" value="ABC_TRANSPORTER_2"/>
    <property type="match status" value="1"/>
</dbReference>
<reference evidence="10" key="1">
    <citation type="submission" date="2023-07" db="EMBL/GenBank/DDBJ databases">
        <authorList>
            <consortium name="AG Swart"/>
            <person name="Singh M."/>
            <person name="Singh A."/>
            <person name="Seah K."/>
            <person name="Emmerich C."/>
        </authorList>
    </citation>
    <scope>NUCLEOTIDE SEQUENCE</scope>
    <source>
        <strain evidence="10">DP1</strain>
    </source>
</reference>
<dbReference type="AlphaFoldDB" id="A0AAD2DB04"/>
<keyword evidence="6 8" id="KW-1133">Transmembrane helix</keyword>
<keyword evidence="11" id="KW-1185">Reference proteome</keyword>
<feature type="transmembrane region" description="Helical" evidence="8">
    <location>
        <begin position="414"/>
        <end position="439"/>
    </location>
</feature>
<evidence type="ECO:0000256" key="4">
    <source>
        <dbReference type="ARBA" id="ARBA00022741"/>
    </source>
</evidence>
<dbReference type="PANTHER" id="PTHR48041">
    <property type="entry name" value="ABC TRANSPORTER G FAMILY MEMBER 28"/>
    <property type="match status" value="1"/>
</dbReference>
<dbReference type="InterPro" id="IPR003593">
    <property type="entry name" value="AAA+_ATPase"/>
</dbReference>
<feature type="transmembrane region" description="Helical" evidence="8">
    <location>
        <begin position="481"/>
        <end position="501"/>
    </location>
</feature>
<evidence type="ECO:0000313" key="10">
    <source>
        <dbReference type="EMBL" id="CAI2386123.1"/>
    </source>
</evidence>
<organism evidence="10 11">
    <name type="scientific">Euplotes crassus</name>
    <dbReference type="NCBI Taxonomy" id="5936"/>
    <lineage>
        <taxon>Eukaryota</taxon>
        <taxon>Sar</taxon>
        <taxon>Alveolata</taxon>
        <taxon>Ciliophora</taxon>
        <taxon>Intramacronucleata</taxon>
        <taxon>Spirotrichea</taxon>
        <taxon>Hypotrichia</taxon>
        <taxon>Euplotida</taxon>
        <taxon>Euplotidae</taxon>
        <taxon>Moneuplotes</taxon>
    </lineage>
</organism>
<dbReference type="Proteomes" id="UP001295684">
    <property type="component" value="Unassembled WGS sequence"/>
</dbReference>
<dbReference type="Pfam" id="PF01061">
    <property type="entry name" value="ABC2_membrane"/>
    <property type="match status" value="1"/>
</dbReference>
<proteinExistence type="predicted"/>
<dbReference type="Gene3D" id="3.40.50.300">
    <property type="entry name" value="P-loop containing nucleotide triphosphate hydrolases"/>
    <property type="match status" value="1"/>
</dbReference>
<feature type="domain" description="ABC transporter" evidence="9">
    <location>
        <begin position="3"/>
        <end position="238"/>
    </location>
</feature>
<sequence length="583" mass="65267">MCKKLPEDAEEKVILDSLSGTVKPGEFLSIIGASGAGKTTLLNYLVGKDPSKNLKKSGDITINGIDRNKINYSHYIGYVQQDDILLQSMSVKECLMFSARMKLPKDANKEERVQEVIDSLKLNKCADTKIGGPLIKGISGGERKRTSIGVELITNPNLVFLDEPTTGLDSFTATNVMEVLKDLALSGRTVVSTIHQPNSEIFDLFDQLMLMANGKILYHNDAKLSVRYFKSLGYECPSLTNPADFFMNMMSIEAYQEEDDEDEVVLQKTRSKIQEDYSEKINFLANKYNESELRCDPDQVHPEVGELKDQKVNRIGIVMQFFLLFWRSFLNILRVPVSSYVRGIAYSMLAIVCVIIFGQMEHDCASIQNRSGALFFVSLNMIMNAVQGVILTFPDERSVFQREQGSDTYKATPYFFAKVLSDIPSFIVFPGLFSIITYFGLQLNDDSAGKFFVYTSINILISVATTGNGMLIGSAISDKQLAVALTPVFIIPFMLFSGFFVNQDNIPVFLKPLEYISMFKYGYQAHMHNEFNNLSINCSGRDALAEFDFQENLTESLLAIGGLGLAYYTMAYFIILLVAKKAK</sequence>
<dbReference type="InterPro" id="IPR013525">
    <property type="entry name" value="ABC2_TM"/>
</dbReference>
<dbReference type="GO" id="GO:0005524">
    <property type="term" value="F:ATP binding"/>
    <property type="evidence" value="ECO:0007669"/>
    <property type="project" value="UniProtKB-KW"/>
</dbReference>
<evidence type="ECO:0000256" key="2">
    <source>
        <dbReference type="ARBA" id="ARBA00022448"/>
    </source>
</evidence>
<dbReference type="GO" id="GO:0140359">
    <property type="term" value="F:ABC-type transporter activity"/>
    <property type="evidence" value="ECO:0007669"/>
    <property type="project" value="InterPro"/>
</dbReference>
<dbReference type="SMART" id="SM00382">
    <property type="entry name" value="AAA"/>
    <property type="match status" value="1"/>
</dbReference>
<dbReference type="GO" id="GO:0016887">
    <property type="term" value="F:ATP hydrolysis activity"/>
    <property type="evidence" value="ECO:0007669"/>
    <property type="project" value="InterPro"/>
</dbReference>
<evidence type="ECO:0000256" key="3">
    <source>
        <dbReference type="ARBA" id="ARBA00022692"/>
    </source>
</evidence>
<keyword evidence="7 8" id="KW-0472">Membrane</keyword>
<protein>
    <recommendedName>
        <fullName evidence="9">ABC transporter domain-containing protein</fullName>
    </recommendedName>
</protein>
<dbReference type="Pfam" id="PF00005">
    <property type="entry name" value="ABC_tran"/>
    <property type="match status" value="1"/>
</dbReference>
<keyword evidence="2" id="KW-0813">Transport</keyword>
<feature type="transmembrane region" description="Helical" evidence="8">
    <location>
        <begin position="372"/>
        <end position="393"/>
    </location>
</feature>
<dbReference type="Pfam" id="PF19055">
    <property type="entry name" value="ABC2_membrane_7"/>
    <property type="match status" value="1"/>
</dbReference>
<keyword evidence="3 8" id="KW-0812">Transmembrane</keyword>
<evidence type="ECO:0000256" key="8">
    <source>
        <dbReference type="SAM" id="Phobius"/>
    </source>
</evidence>
<accession>A0AAD2DB04</accession>
<feature type="transmembrane region" description="Helical" evidence="8">
    <location>
        <begin position="451"/>
        <end position="472"/>
    </location>
</feature>
<feature type="transmembrane region" description="Helical" evidence="8">
    <location>
        <begin position="557"/>
        <end position="579"/>
    </location>
</feature>
<comment type="subcellular location">
    <subcellularLocation>
        <location evidence="1">Membrane</location>
        <topology evidence="1">Multi-pass membrane protein</topology>
    </subcellularLocation>
</comment>
<evidence type="ECO:0000259" key="9">
    <source>
        <dbReference type="PROSITE" id="PS50893"/>
    </source>
</evidence>
<name>A0AAD2DB04_EUPCR</name>
<evidence type="ECO:0000313" key="11">
    <source>
        <dbReference type="Proteomes" id="UP001295684"/>
    </source>
</evidence>
<gene>
    <name evidence="10" type="ORF">ECRASSUSDP1_LOCUS27726</name>
</gene>
<evidence type="ECO:0000256" key="1">
    <source>
        <dbReference type="ARBA" id="ARBA00004141"/>
    </source>
</evidence>
<evidence type="ECO:0000256" key="5">
    <source>
        <dbReference type="ARBA" id="ARBA00022840"/>
    </source>
</evidence>
<feature type="transmembrane region" description="Helical" evidence="8">
    <location>
        <begin position="315"/>
        <end position="333"/>
    </location>
</feature>
<dbReference type="InterPro" id="IPR003439">
    <property type="entry name" value="ABC_transporter-like_ATP-bd"/>
</dbReference>
<dbReference type="SUPFAM" id="SSF52540">
    <property type="entry name" value="P-loop containing nucleoside triphosphate hydrolases"/>
    <property type="match status" value="1"/>
</dbReference>
<dbReference type="InterPro" id="IPR027417">
    <property type="entry name" value="P-loop_NTPase"/>
</dbReference>
<evidence type="ECO:0000256" key="7">
    <source>
        <dbReference type="ARBA" id="ARBA00023136"/>
    </source>
</evidence>
<dbReference type="InterPro" id="IPR043926">
    <property type="entry name" value="ABCG_dom"/>
</dbReference>
<keyword evidence="4" id="KW-0547">Nucleotide-binding</keyword>